<organism evidence="2 3">
    <name type="scientific">Planococcus chinensis</name>
    <dbReference type="NCBI Taxonomy" id="272917"/>
    <lineage>
        <taxon>Bacteria</taxon>
        <taxon>Bacillati</taxon>
        <taxon>Bacillota</taxon>
        <taxon>Bacilli</taxon>
        <taxon>Bacillales</taxon>
        <taxon>Caryophanaceae</taxon>
        <taxon>Planococcus</taxon>
    </lineage>
</organism>
<proteinExistence type="predicted"/>
<reference evidence="3" key="1">
    <citation type="journal article" date="2019" name="Int. J. Syst. Evol. Microbiol.">
        <title>The Global Catalogue of Microorganisms (GCM) 10K type strain sequencing project: providing services to taxonomists for standard genome sequencing and annotation.</title>
        <authorList>
            <consortium name="The Broad Institute Genomics Platform"/>
            <consortium name="The Broad Institute Genome Sequencing Center for Infectious Disease"/>
            <person name="Wu L."/>
            <person name="Ma J."/>
        </authorList>
    </citation>
    <scope>NUCLEOTIDE SEQUENCE [LARGE SCALE GENOMIC DNA]</scope>
    <source>
        <strain evidence="3">CGMCC 1.15475</strain>
    </source>
</reference>
<keyword evidence="1" id="KW-0472">Membrane</keyword>
<keyword evidence="1" id="KW-1133">Transmembrane helix</keyword>
<comment type="caution">
    <text evidence="2">The sequence shown here is derived from an EMBL/GenBank/DDBJ whole genome shotgun (WGS) entry which is preliminary data.</text>
</comment>
<evidence type="ECO:0000256" key="1">
    <source>
        <dbReference type="SAM" id="Phobius"/>
    </source>
</evidence>
<protein>
    <recommendedName>
        <fullName evidence="4">SHOCT domain-containing protein</fullName>
    </recommendedName>
</protein>
<dbReference type="RefSeq" id="WP_204892062.1">
    <property type="nucleotide sequence ID" value="NZ_JBHUFW010000005.1"/>
</dbReference>
<evidence type="ECO:0000313" key="2">
    <source>
        <dbReference type="EMBL" id="MFD1863167.1"/>
    </source>
</evidence>
<name>A0ABW4QHT9_9BACL</name>
<dbReference type="Proteomes" id="UP001597273">
    <property type="component" value="Unassembled WGS sequence"/>
</dbReference>
<keyword evidence="1" id="KW-0812">Transmembrane</keyword>
<evidence type="ECO:0008006" key="4">
    <source>
        <dbReference type="Google" id="ProtNLM"/>
    </source>
</evidence>
<accession>A0ABW4QHT9</accession>
<feature type="transmembrane region" description="Helical" evidence="1">
    <location>
        <begin position="16"/>
        <end position="36"/>
    </location>
</feature>
<keyword evidence="3" id="KW-1185">Reference proteome</keyword>
<sequence length="94" mass="11251">MPVAGFIPLMREDPRYGWFLLIHIALLVLAFLLVFYTRRIGSTVEKVNYANFLARLLKEQFNSGEITEEEYRRSMCELEDTARRHLLHRNHRKE</sequence>
<gene>
    <name evidence="2" type="ORF">ACFSDB_09500</name>
</gene>
<evidence type="ECO:0000313" key="3">
    <source>
        <dbReference type="Proteomes" id="UP001597273"/>
    </source>
</evidence>
<dbReference type="EMBL" id="JBHUFW010000005">
    <property type="protein sequence ID" value="MFD1863167.1"/>
    <property type="molecule type" value="Genomic_DNA"/>
</dbReference>